<organism evidence="1 2">
    <name type="scientific">Rousettus aegyptiacus</name>
    <name type="common">Egyptian fruit bat</name>
    <name type="synonym">Pteropus aegyptiacus</name>
    <dbReference type="NCBI Taxonomy" id="9407"/>
    <lineage>
        <taxon>Eukaryota</taxon>
        <taxon>Metazoa</taxon>
        <taxon>Chordata</taxon>
        <taxon>Craniata</taxon>
        <taxon>Vertebrata</taxon>
        <taxon>Euteleostomi</taxon>
        <taxon>Mammalia</taxon>
        <taxon>Eutheria</taxon>
        <taxon>Laurasiatheria</taxon>
        <taxon>Chiroptera</taxon>
        <taxon>Yinpterochiroptera</taxon>
        <taxon>Pteropodoidea</taxon>
        <taxon>Pteropodidae</taxon>
        <taxon>Rousettinae</taxon>
        <taxon>Rousettus</taxon>
    </lineage>
</organism>
<keyword evidence="2" id="KW-1185">Reference proteome</keyword>
<evidence type="ECO:0000313" key="1">
    <source>
        <dbReference type="EMBL" id="KAF6441206.1"/>
    </source>
</evidence>
<proteinExistence type="predicted"/>
<protein>
    <submittedName>
        <fullName evidence="1">Uncharacterized protein</fullName>
    </submittedName>
</protein>
<sequence length="143" mass="15623">MAAPPRSGGTCVWSIGYLQRASSVSARKISAPLSNQGEHYTLQTPQAGSVYPGISSKIPADGFKHSLWSQIWTDADFPPFIFQSFPEIPPPFICLSFVTNAFPCATSPAENWLIGLLLVPRYVLQMPRTSCKGQVTCFLMLAL</sequence>
<comment type="caution">
    <text evidence="1">The sequence shown here is derived from an EMBL/GenBank/DDBJ whole genome shotgun (WGS) entry which is preliminary data.</text>
</comment>
<dbReference type="AlphaFoldDB" id="A0A7J8F0Q7"/>
<reference evidence="1 2" key="1">
    <citation type="journal article" date="2020" name="Nature">
        <title>Six reference-quality genomes reveal evolution of bat adaptations.</title>
        <authorList>
            <person name="Jebb D."/>
            <person name="Huang Z."/>
            <person name="Pippel M."/>
            <person name="Hughes G.M."/>
            <person name="Lavrichenko K."/>
            <person name="Devanna P."/>
            <person name="Winkler S."/>
            <person name="Jermiin L.S."/>
            <person name="Skirmuntt E.C."/>
            <person name="Katzourakis A."/>
            <person name="Burkitt-Gray L."/>
            <person name="Ray D.A."/>
            <person name="Sullivan K.A.M."/>
            <person name="Roscito J.G."/>
            <person name="Kirilenko B.M."/>
            <person name="Davalos L.M."/>
            <person name="Corthals A.P."/>
            <person name="Power M.L."/>
            <person name="Jones G."/>
            <person name="Ransome R.D."/>
            <person name="Dechmann D.K.N."/>
            <person name="Locatelli A.G."/>
            <person name="Puechmaille S.J."/>
            <person name="Fedrigo O."/>
            <person name="Jarvis E.D."/>
            <person name="Hiller M."/>
            <person name="Vernes S.C."/>
            <person name="Myers E.W."/>
            <person name="Teeling E.C."/>
        </authorList>
    </citation>
    <scope>NUCLEOTIDE SEQUENCE [LARGE SCALE GENOMIC DNA]</scope>
    <source>
        <strain evidence="1">MRouAeg1</strain>
        <tissue evidence="1">Muscle</tissue>
    </source>
</reference>
<dbReference type="Proteomes" id="UP000593571">
    <property type="component" value="Unassembled WGS sequence"/>
</dbReference>
<name>A0A7J8F0Q7_ROUAE</name>
<accession>A0A7J8F0Q7</accession>
<gene>
    <name evidence="1" type="ORF">HJG63_012352</name>
</gene>
<dbReference type="EMBL" id="JACASE010000008">
    <property type="protein sequence ID" value="KAF6441206.1"/>
    <property type="molecule type" value="Genomic_DNA"/>
</dbReference>
<evidence type="ECO:0000313" key="2">
    <source>
        <dbReference type="Proteomes" id="UP000593571"/>
    </source>
</evidence>